<protein>
    <submittedName>
        <fullName evidence="2">Calcineurin-like phosphoesterase domain-containing protein</fullName>
    </submittedName>
</protein>
<gene>
    <name evidence="2" type="ORF">AMC81_PA00057</name>
</gene>
<dbReference type="PANTHER" id="PTHR37844:SF2">
    <property type="entry name" value="SER_THR PROTEIN PHOSPHATASE SUPERFAMILY (AFU_ORTHOLOGUE AFUA_1G14840)"/>
    <property type="match status" value="1"/>
</dbReference>
<dbReference type="InterPro" id="IPR004843">
    <property type="entry name" value="Calcineurin-like_PHP"/>
</dbReference>
<evidence type="ECO:0000313" key="2">
    <source>
        <dbReference type="EMBL" id="ANL87080.1"/>
    </source>
</evidence>
<dbReference type="Gene3D" id="3.60.21.10">
    <property type="match status" value="1"/>
</dbReference>
<dbReference type="EMBL" id="CP013569">
    <property type="protein sequence ID" value="ANL87080.1"/>
    <property type="molecule type" value="Genomic_DNA"/>
</dbReference>
<keyword evidence="2" id="KW-0614">Plasmid</keyword>
<name>A0ABM6CFN5_9HYPH</name>
<feature type="domain" description="Calcineurin-like phosphoesterase" evidence="1">
    <location>
        <begin position="6"/>
        <end position="229"/>
    </location>
</feature>
<evidence type="ECO:0000313" key="3">
    <source>
        <dbReference type="Proteomes" id="UP000078551"/>
    </source>
</evidence>
<dbReference type="Proteomes" id="UP000078551">
    <property type="component" value="Plasmid pRphaN771a"/>
</dbReference>
<dbReference type="InterPro" id="IPR029052">
    <property type="entry name" value="Metallo-depent_PP-like"/>
</dbReference>
<proteinExistence type="predicted"/>
<dbReference type="PANTHER" id="PTHR37844">
    <property type="entry name" value="SER/THR PROTEIN PHOSPHATASE SUPERFAMILY (AFU_ORTHOLOGUE AFUA_1G14840)"/>
    <property type="match status" value="1"/>
</dbReference>
<reference evidence="2 3" key="1">
    <citation type="submission" date="2015-11" db="EMBL/GenBank/DDBJ databases">
        <title>The limits of bacterial species coexistence and the symbiotic plasmid transference in sympatric Rhizobium populations.</title>
        <authorList>
            <person name="Perez-Carrascal O.M."/>
            <person name="VanInsberghe D."/>
            <person name="Juarez S."/>
            <person name="Polz M.F."/>
            <person name="Vinuesa P."/>
            <person name="Gonzalez V."/>
        </authorList>
    </citation>
    <scope>NUCLEOTIDE SEQUENCE [LARGE SCALE GENOMIC DNA]</scope>
    <source>
        <strain evidence="2 3">N771</strain>
        <plasmid evidence="2 3">pRphaN771a</plasmid>
    </source>
</reference>
<dbReference type="Pfam" id="PF00149">
    <property type="entry name" value="Metallophos"/>
    <property type="match status" value="1"/>
</dbReference>
<sequence length="289" mass="32620">MDTVKAAVFSDLHLSYNGQLHYPFDLPDDVEIAIVAGDVSAPVSISLQWLHNVVSGRGRRDVVFVAGNHEHYGQVYEKSMSQGMEDRAKFPHIHFLENEAAVIKGVRFLGATMWTDFNLFGYPAAAMEQAAAFMNDYSAIRSRAADGNYRRFTPEITRAIHQESREWLRQALAESFHGPTVVVTHTSPHIMSVSEEYADDPLTPAFASDFGPEIAEFEPEFWIHGHTHTGFDYIVPGSRTRVVCNPLGYRKSAARVSTMFENLVFDPYKTIEIPLAWRPLPGYVSHMRR</sequence>
<evidence type="ECO:0000259" key="1">
    <source>
        <dbReference type="Pfam" id="PF00149"/>
    </source>
</evidence>
<geneLocation type="plasmid" evidence="2 3">
    <name>pRphaN771a</name>
</geneLocation>
<keyword evidence="3" id="KW-1185">Reference proteome</keyword>
<dbReference type="SUPFAM" id="SSF56300">
    <property type="entry name" value="Metallo-dependent phosphatases"/>
    <property type="match status" value="1"/>
</dbReference>
<accession>A0ABM6CFN5</accession>
<dbReference type="RefSeq" id="WP_064832700.1">
    <property type="nucleotide sequence ID" value="NZ_CP013569.1"/>
</dbReference>
<organism evidence="2 3">
    <name type="scientific">Rhizobium phaseoli</name>
    <dbReference type="NCBI Taxonomy" id="396"/>
    <lineage>
        <taxon>Bacteria</taxon>
        <taxon>Pseudomonadati</taxon>
        <taxon>Pseudomonadota</taxon>
        <taxon>Alphaproteobacteria</taxon>
        <taxon>Hyphomicrobiales</taxon>
        <taxon>Rhizobiaceae</taxon>
        <taxon>Rhizobium/Agrobacterium group</taxon>
        <taxon>Rhizobium</taxon>
    </lineage>
</organism>